<keyword evidence="1" id="KW-0175">Coiled coil</keyword>
<evidence type="ECO:0000256" key="3">
    <source>
        <dbReference type="SAM" id="Phobius"/>
    </source>
</evidence>
<feature type="chain" id="PRO_5042083130" description="Transmembrane protein" evidence="4">
    <location>
        <begin position="22"/>
        <end position="278"/>
    </location>
</feature>
<reference evidence="5" key="1">
    <citation type="submission" date="2023-03" db="EMBL/GenBank/DDBJ databases">
        <title>Massive genome expansion in bonnet fungi (Mycena s.s.) driven by repeated elements and novel gene families across ecological guilds.</title>
        <authorList>
            <consortium name="Lawrence Berkeley National Laboratory"/>
            <person name="Harder C.B."/>
            <person name="Miyauchi S."/>
            <person name="Viragh M."/>
            <person name="Kuo A."/>
            <person name="Thoen E."/>
            <person name="Andreopoulos B."/>
            <person name="Lu D."/>
            <person name="Skrede I."/>
            <person name="Drula E."/>
            <person name="Henrissat B."/>
            <person name="Morin E."/>
            <person name="Kohler A."/>
            <person name="Barry K."/>
            <person name="LaButti K."/>
            <person name="Morin E."/>
            <person name="Salamov A."/>
            <person name="Lipzen A."/>
            <person name="Mereny Z."/>
            <person name="Hegedus B."/>
            <person name="Baldrian P."/>
            <person name="Stursova M."/>
            <person name="Weitz H."/>
            <person name="Taylor A."/>
            <person name="Grigoriev I.V."/>
            <person name="Nagy L.G."/>
            <person name="Martin F."/>
            <person name="Kauserud H."/>
        </authorList>
    </citation>
    <scope>NUCLEOTIDE SEQUENCE</scope>
    <source>
        <strain evidence="5">CBHHK200</strain>
    </source>
</reference>
<evidence type="ECO:0000313" key="5">
    <source>
        <dbReference type="EMBL" id="KAJ7044186.1"/>
    </source>
</evidence>
<keyword evidence="3" id="KW-0812">Transmembrane</keyword>
<evidence type="ECO:0000256" key="2">
    <source>
        <dbReference type="SAM" id="MobiDB-lite"/>
    </source>
</evidence>
<feature type="compositionally biased region" description="Basic and acidic residues" evidence="2">
    <location>
        <begin position="82"/>
        <end position="91"/>
    </location>
</feature>
<protein>
    <recommendedName>
        <fullName evidence="7">Transmembrane protein</fullName>
    </recommendedName>
</protein>
<proteinExistence type="predicted"/>
<feature type="signal peptide" evidence="4">
    <location>
        <begin position="1"/>
        <end position="21"/>
    </location>
</feature>
<feature type="region of interest" description="Disordered" evidence="2">
    <location>
        <begin position="82"/>
        <end position="102"/>
    </location>
</feature>
<accession>A0AAD6TF42</accession>
<name>A0AAD6TF42_9AGAR</name>
<feature type="transmembrane region" description="Helical" evidence="3">
    <location>
        <begin position="50"/>
        <end position="71"/>
    </location>
</feature>
<evidence type="ECO:0000256" key="4">
    <source>
        <dbReference type="SAM" id="SignalP"/>
    </source>
</evidence>
<keyword evidence="6" id="KW-1185">Reference proteome</keyword>
<dbReference type="AlphaFoldDB" id="A0AAD6TF42"/>
<organism evidence="5 6">
    <name type="scientific">Mycena alexandri</name>
    <dbReference type="NCBI Taxonomy" id="1745969"/>
    <lineage>
        <taxon>Eukaryota</taxon>
        <taxon>Fungi</taxon>
        <taxon>Dikarya</taxon>
        <taxon>Basidiomycota</taxon>
        <taxon>Agaricomycotina</taxon>
        <taxon>Agaricomycetes</taxon>
        <taxon>Agaricomycetidae</taxon>
        <taxon>Agaricales</taxon>
        <taxon>Marasmiineae</taxon>
        <taxon>Mycenaceae</taxon>
        <taxon>Mycena</taxon>
    </lineage>
</organism>
<keyword evidence="4" id="KW-0732">Signal</keyword>
<sequence>MTLVQIISLLWLFILTPYVEGQSATSSIQITSTTMSNCIDNSKISQTVTLTSIVVFVCFLAELVGIGLLLFRARRNQRHITYEHWPPDDHPAASSSTRDSKVDVEVPSTRRRYLSAEKRLPVLPSWFSDEEPDDLDSVNDVVVEPASPLIHAQFSATPFSGTPRTSIFPGSPTPSSNFFAVRGRESWVGGNDPDRVTLFRTPSHLPQPSPGDYLKTISMSAVHEGIDSPLGTAESTEVFALQQLVAKLKGRVQELERQNKLLQDGRWLKTAPPGNNGR</sequence>
<keyword evidence="3" id="KW-0472">Membrane</keyword>
<gene>
    <name evidence="5" type="ORF">C8F04DRAFT_1389570</name>
</gene>
<dbReference type="Proteomes" id="UP001218188">
    <property type="component" value="Unassembled WGS sequence"/>
</dbReference>
<comment type="caution">
    <text evidence="5">The sequence shown here is derived from an EMBL/GenBank/DDBJ whole genome shotgun (WGS) entry which is preliminary data.</text>
</comment>
<feature type="coiled-coil region" evidence="1">
    <location>
        <begin position="238"/>
        <end position="265"/>
    </location>
</feature>
<dbReference type="CDD" id="cd12087">
    <property type="entry name" value="TM_EGFR-like"/>
    <property type="match status" value="1"/>
</dbReference>
<evidence type="ECO:0008006" key="7">
    <source>
        <dbReference type="Google" id="ProtNLM"/>
    </source>
</evidence>
<dbReference type="EMBL" id="JARJCM010000008">
    <property type="protein sequence ID" value="KAJ7044186.1"/>
    <property type="molecule type" value="Genomic_DNA"/>
</dbReference>
<evidence type="ECO:0000256" key="1">
    <source>
        <dbReference type="SAM" id="Coils"/>
    </source>
</evidence>
<keyword evidence="3" id="KW-1133">Transmembrane helix</keyword>
<evidence type="ECO:0000313" key="6">
    <source>
        <dbReference type="Proteomes" id="UP001218188"/>
    </source>
</evidence>